<dbReference type="Pfam" id="PF07690">
    <property type="entry name" value="MFS_1"/>
    <property type="match status" value="1"/>
</dbReference>
<dbReference type="Gene3D" id="1.20.1250.20">
    <property type="entry name" value="MFS general substrate transporter like domains"/>
    <property type="match status" value="1"/>
</dbReference>
<dbReference type="Proteomes" id="UP000636264">
    <property type="component" value="Unassembled WGS sequence"/>
</dbReference>
<feature type="transmembrane region" description="Helical" evidence="7">
    <location>
        <begin position="40"/>
        <end position="60"/>
    </location>
</feature>
<evidence type="ECO:0000256" key="7">
    <source>
        <dbReference type="SAM" id="Phobius"/>
    </source>
</evidence>
<organism evidence="9 10">
    <name type="scientific">Nitratireductor aestuarii</name>
    <dbReference type="NCBI Taxonomy" id="1735103"/>
    <lineage>
        <taxon>Bacteria</taxon>
        <taxon>Pseudomonadati</taxon>
        <taxon>Pseudomonadota</taxon>
        <taxon>Alphaproteobacteria</taxon>
        <taxon>Hyphomicrobiales</taxon>
        <taxon>Phyllobacteriaceae</taxon>
        <taxon>Nitratireductor</taxon>
    </lineage>
</organism>
<dbReference type="EMBL" id="BMIF01000005">
    <property type="protein sequence ID" value="GGA65436.1"/>
    <property type="molecule type" value="Genomic_DNA"/>
</dbReference>
<evidence type="ECO:0000313" key="10">
    <source>
        <dbReference type="Proteomes" id="UP000636264"/>
    </source>
</evidence>
<accession>A0A916RSI6</accession>
<keyword evidence="3 7" id="KW-0812">Transmembrane</keyword>
<feature type="transmembrane region" description="Helical" evidence="7">
    <location>
        <begin position="262"/>
        <end position="280"/>
    </location>
</feature>
<name>A0A916RSI6_9HYPH</name>
<protein>
    <submittedName>
        <fullName evidence="9">MFS transporter</fullName>
    </submittedName>
</protein>
<dbReference type="PANTHER" id="PTHR42718:SF9">
    <property type="entry name" value="MAJOR FACILITATOR SUPERFAMILY MULTIDRUG TRANSPORTER MFSC"/>
    <property type="match status" value="1"/>
</dbReference>
<keyword evidence="5 7" id="KW-0472">Membrane</keyword>
<dbReference type="PROSITE" id="PS50850">
    <property type="entry name" value="MFS"/>
    <property type="match status" value="1"/>
</dbReference>
<evidence type="ECO:0000256" key="1">
    <source>
        <dbReference type="ARBA" id="ARBA00004141"/>
    </source>
</evidence>
<dbReference type="InterPro" id="IPR036259">
    <property type="entry name" value="MFS_trans_sf"/>
</dbReference>
<feature type="region of interest" description="Disordered" evidence="6">
    <location>
        <begin position="1"/>
        <end position="27"/>
    </location>
</feature>
<evidence type="ECO:0000256" key="5">
    <source>
        <dbReference type="ARBA" id="ARBA00023136"/>
    </source>
</evidence>
<feature type="transmembrane region" description="Helical" evidence="7">
    <location>
        <begin position="398"/>
        <end position="418"/>
    </location>
</feature>
<feature type="transmembrane region" description="Helical" evidence="7">
    <location>
        <begin position="166"/>
        <end position="185"/>
    </location>
</feature>
<reference evidence="9" key="2">
    <citation type="submission" date="2020-09" db="EMBL/GenBank/DDBJ databases">
        <authorList>
            <person name="Sun Q."/>
            <person name="Zhou Y."/>
        </authorList>
    </citation>
    <scope>NUCLEOTIDE SEQUENCE</scope>
    <source>
        <strain evidence="9">CGMCC 1.15320</strain>
    </source>
</reference>
<dbReference type="AlphaFoldDB" id="A0A916RSI6"/>
<dbReference type="GO" id="GO:0022857">
    <property type="term" value="F:transmembrane transporter activity"/>
    <property type="evidence" value="ECO:0007669"/>
    <property type="project" value="InterPro"/>
</dbReference>
<keyword evidence="10" id="KW-1185">Reference proteome</keyword>
<feature type="transmembrane region" description="Helical" evidence="7">
    <location>
        <begin position="197"/>
        <end position="220"/>
    </location>
</feature>
<evidence type="ECO:0000259" key="8">
    <source>
        <dbReference type="PROSITE" id="PS50850"/>
    </source>
</evidence>
<feature type="transmembrane region" description="Helical" evidence="7">
    <location>
        <begin position="300"/>
        <end position="324"/>
    </location>
</feature>
<evidence type="ECO:0000256" key="2">
    <source>
        <dbReference type="ARBA" id="ARBA00022448"/>
    </source>
</evidence>
<proteinExistence type="predicted"/>
<feature type="domain" description="Major facilitator superfamily (MFS) profile" evidence="8">
    <location>
        <begin position="42"/>
        <end position="544"/>
    </location>
</feature>
<feature type="transmembrane region" description="Helical" evidence="7">
    <location>
        <begin position="363"/>
        <end position="378"/>
    </location>
</feature>
<dbReference type="GO" id="GO:0016020">
    <property type="term" value="C:membrane"/>
    <property type="evidence" value="ECO:0007669"/>
    <property type="project" value="UniProtKB-SubCell"/>
</dbReference>
<comment type="subcellular location">
    <subcellularLocation>
        <location evidence="1">Membrane</location>
        <topology evidence="1">Multi-pass membrane protein</topology>
    </subcellularLocation>
</comment>
<keyword evidence="2" id="KW-0813">Transport</keyword>
<evidence type="ECO:0000313" key="9">
    <source>
        <dbReference type="EMBL" id="GGA65436.1"/>
    </source>
</evidence>
<dbReference type="SUPFAM" id="SSF103473">
    <property type="entry name" value="MFS general substrate transporter"/>
    <property type="match status" value="1"/>
</dbReference>
<feature type="transmembrane region" description="Helical" evidence="7">
    <location>
        <begin position="518"/>
        <end position="542"/>
    </location>
</feature>
<feature type="transmembrane region" description="Helical" evidence="7">
    <location>
        <begin position="109"/>
        <end position="126"/>
    </location>
</feature>
<keyword evidence="4 7" id="KW-1133">Transmembrane helix</keyword>
<feature type="compositionally biased region" description="Low complexity" evidence="6">
    <location>
        <begin position="15"/>
        <end position="24"/>
    </location>
</feature>
<dbReference type="InterPro" id="IPR020846">
    <property type="entry name" value="MFS_dom"/>
</dbReference>
<gene>
    <name evidence="9" type="ORF">GCM10011385_19060</name>
</gene>
<feature type="transmembrane region" description="Helical" evidence="7">
    <location>
        <begin position="80"/>
        <end position="97"/>
    </location>
</feature>
<feature type="transmembrane region" description="Helical" evidence="7">
    <location>
        <begin position="336"/>
        <end position="356"/>
    </location>
</feature>
<dbReference type="InterPro" id="IPR011701">
    <property type="entry name" value="MFS"/>
</dbReference>
<sequence length="556" mass="59711">MSAVQSTAEAEPKEAAPAGQAAPADSGRVMPPPMPLWKTACYMLAALLLALTQGLGMNLISANIPQIQGELGVTTNEAMWLLAAYMAPYASMSLILIKARTQFGLRNFAEVGILAFVVVAVLNLYAEDFESALVVRFFSGMAAAPLGSLSFLYMLEGVPPAKKLNVGLSLALTNLTLSPIIARLISPTILDMWQWHGLHVTEIALAMMAFAAVYLMPLTPQPRAKVIQTLDVVSYLFIAVGFGLIAMVATLGRFYWWFEAPWLGWMLAVAIVAVICAAVIELNRKAPLLDIRWLTSKEVLHFTGALLVFRIVLSEQTSGAYGLFQALGLQNNQMASLYWIILAATVAGGLACVAFLKPGREHAIHLVALLLLALGAFMDSRATNLTRPAEMYLSQSMIAFAGALFLPPAMAAGLMNALKKGPQYILSFVIVFLTTQSIGGAFGAAAVGTLVTWRTKFHYAALIENIKMTDPTVVQRLTQFSGAYGKVTTDPNLMNQQGLTLLNQQITREATVLAYNDAFLSLSVVALCALAGLAIHMGILAYRKHMIAAVAEPAAA</sequence>
<feature type="transmembrane region" description="Helical" evidence="7">
    <location>
        <begin position="132"/>
        <end position="154"/>
    </location>
</feature>
<evidence type="ECO:0000256" key="3">
    <source>
        <dbReference type="ARBA" id="ARBA00022692"/>
    </source>
</evidence>
<evidence type="ECO:0000256" key="6">
    <source>
        <dbReference type="SAM" id="MobiDB-lite"/>
    </source>
</evidence>
<feature type="transmembrane region" description="Helical" evidence="7">
    <location>
        <begin position="425"/>
        <end position="447"/>
    </location>
</feature>
<feature type="transmembrane region" description="Helical" evidence="7">
    <location>
        <begin position="232"/>
        <end position="256"/>
    </location>
</feature>
<evidence type="ECO:0000256" key="4">
    <source>
        <dbReference type="ARBA" id="ARBA00022989"/>
    </source>
</evidence>
<comment type="caution">
    <text evidence="9">The sequence shown here is derived from an EMBL/GenBank/DDBJ whole genome shotgun (WGS) entry which is preliminary data.</text>
</comment>
<reference evidence="9" key="1">
    <citation type="journal article" date="2014" name="Int. J. Syst. Evol. Microbiol.">
        <title>Complete genome sequence of Corynebacterium casei LMG S-19264T (=DSM 44701T), isolated from a smear-ripened cheese.</title>
        <authorList>
            <consortium name="US DOE Joint Genome Institute (JGI-PGF)"/>
            <person name="Walter F."/>
            <person name="Albersmeier A."/>
            <person name="Kalinowski J."/>
            <person name="Ruckert C."/>
        </authorList>
    </citation>
    <scope>NUCLEOTIDE SEQUENCE</scope>
    <source>
        <strain evidence="9">CGMCC 1.15320</strain>
    </source>
</reference>
<dbReference type="PANTHER" id="PTHR42718">
    <property type="entry name" value="MAJOR FACILITATOR SUPERFAMILY MULTIDRUG TRANSPORTER MFSC"/>
    <property type="match status" value="1"/>
</dbReference>